<keyword evidence="1" id="KW-0699">rRNA-binding</keyword>
<keyword evidence="2" id="KW-0547">Nucleotide-binding</keyword>
<accession>A0AAD3XLS9</accession>
<dbReference type="InterPro" id="IPR007696">
    <property type="entry name" value="DNA_mismatch_repair_MutS_core"/>
</dbReference>
<feature type="coiled-coil region" evidence="7">
    <location>
        <begin position="401"/>
        <end position="437"/>
    </location>
</feature>
<evidence type="ECO:0000256" key="5">
    <source>
        <dbReference type="ARBA" id="ARBA00022884"/>
    </source>
</evidence>
<name>A0AAD3XLS9_NEPGR</name>
<keyword evidence="5" id="KW-0694">RNA-binding</keyword>
<dbReference type="GO" id="GO:0016787">
    <property type="term" value="F:hydrolase activity"/>
    <property type="evidence" value="ECO:0007669"/>
    <property type="project" value="UniProtKB-KW"/>
</dbReference>
<dbReference type="InterPro" id="IPR036187">
    <property type="entry name" value="DNA_mismatch_repair_MutS_sf"/>
</dbReference>
<dbReference type="AlphaFoldDB" id="A0AAD3XLS9"/>
<keyword evidence="3" id="KW-0378">Hydrolase</keyword>
<dbReference type="EMBL" id="BSYO01000008">
    <property type="protein sequence ID" value="GMH09089.1"/>
    <property type="molecule type" value="Genomic_DNA"/>
</dbReference>
<evidence type="ECO:0000256" key="3">
    <source>
        <dbReference type="ARBA" id="ARBA00022801"/>
    </source>
</evidence>
<dbReference type="SUPFAM" id="SSF52540">
    <property type="entry name" value="P-loop containing nucleoside triphosphate hydrolases"/>
    <property type="match status" value="1"/>
</dbReference>
<dbReference type="PANTHER" id="PTHR48466">
    <property type="entry name" value="OS10G0509000 PROTEIN-RELATED"/>
    <property type="match status" value="1"/>
</dbReference>
<feature type="coiled-coil region" evidence="7">
    <location>
        <begin position="216"/>
        <end position="243"/>
    </location>
</feature>
<dbReference type="PROSITE" id="PS00486">
    <property type="entry name" value="DNA_MISMATCH_REPAIR_2"/>
    <property type="match status" value="1"/>
</dbReference>
<dbReference type="Gene3D" id="3.40.50.300">
    <property type="entry name" value="P-loop containing nucleotide triphosphate hydrolases"/>
    <property type="match status" value="1"/>
</dbReference>
<dbReference type="SMART" id="SM00534">
    <property type="entry name" value="MUTSac"/>
    <property type="match status" value="1"/>
</dbReference>
<evidence type="ECO:0000256" key="1">
    <source>
        <dbReference type="ARBA" id="ARBA00022730"/>
    </source>
</evidence>
<evidence type="ECO:0000256" key="4">
    <source>
        <dbReference type="ARBA" id="ARBA00022840"/>
    </source>
</evidence>
<evidence type="ECO:0000259" key="8">
    <source>
        <dbReference type="PROSITE" id="PS00486"/>
    </source>
</evidence>
<evidence type="ECO:0000313" key="10">
    <source>
        <dbReference type="Proteomes" id="UP001279734"/>
    </source>
</evidence>
<keyword evidence="7" id="KW-0175">Coiled coil</keyword>
<sequence>MLSSAVFGNKIATVSIISITSKTNTANANSRTFTVRFPVRSSLESLNQSSTSSENEGKPTVILNSLRVLEWEKLCDVVSSFAGTSSGRQATKEQLWSLDLTCQESLRLLEETNAAVEIHKHCGGIMDFSCIDVLLVRSAIEHARKGSPIRGKEAMAVAVLLQFAEALKISIKVAVKGNADLYSRFMPLAQLILDCITNRSLVSLILQLIDEDGSVKDTASSKLKRARVQVQDLETRLYQLMDTLIANQLNNTSSLEVSNIDGRWCIKSSTDQLSSFEGLLLTSGSNVGSSMEPLSAIPLNDELQHAKALVADAEAEVLLELTAKMQSDLDDMENLLNSTIQLDMINARATYSLSFGGTCPDLLLPEDMNGSFLEEVHLKSSNSSKREWKLYLPKAFHPLLLQQHRLSLQKARMDVVNAKAEIRRRRLNEEYISQKEETVIDLLSLQSIVTKLEEACPIAVDFLIAKKTRVLLISGPNMGGKTISLKTVGLAAMMAKSGLYILCSEPAQIPWFDFVFADIGDEQSLSQSLSTFTGHLKQISDIQVKSTGQSLVLLDEIGAGTNPLEGAALGMSILESFSEAGALLTLATTHHGELKTLKYSNDAFENACMEFDEVKLKPTYKILWGVPGRSNAINIAERLCLPKVILDNTREGYGGANTEINEVIVDMEKLKQLTQEHIHVSQHYLMLSRDLYEKLLSTQKKCFEYSSDLKYKKWQQVSEIASIACSILHKKMRQHRASAFKPPQPVRVGNDHQTTVANNQHFKTLDYGCSAATKMTCSTEDIKNQSSGIPTMIPKIGDTVHVASLGTNATVVKVDSSNDEIVVQAAKFKDLENRDSNVSFQKQSVTVEVTVVTATSAVQGADSVSLRIQSDVYAIKNLSNNMNQLIMGNTRATYNLSFRGTWNGRCICKRVIILYFSSIDLTCKRPRWMLVLLAQWHSRASTLCKYRLIYKVVLMIIGEGEGGDVDTSSEESLRSTLSLIFGIILASFPTCWMWEVGGTTIGERREAGLHPHDALVIFSIIFDLEQKVE</sequence>
<dbReference type="PANTHER" id="PTHR48466:SF2">
    <property type="entry name" value="OS10G0509000 PROTEIN"/>
    <property type="match status" value="1"/>
</dbReference>
<evidence type="ECO:0000313" key="9">
    <source>
        <dbReference type="EMBL" id="GMH09089.1"/>
    </source>
</evidence>
<dbReference type="GO" id="GO:0030983">
    <property type="term" value="F:mismatched DNA binding"/>
    <property type="evidence" value="ECO:0007669"/>
    <property type="project" value="InterPro"/>
</dbReference>
<keyword evidence="4" id="KW-0067">ATP-binding</keyword>
<dbReference type="Proteomes" id="UP001279734">
    <property type="component" value="Unassembled WGS sequence"/>
</dbReference>
<feature type="domain" description="DNA mismatch repair proteins mutS family" evidence="8">
    <location>
        <begin position="550"/>
        <end position="566"/>
    </location>
</feature>
<protein>
    <recommendedName>
        <fullName evidence="8">DNA mismatch repair proteins mutS family domain-containing protein</fullName>
    </recommendedName>
</protein>
<keyword evidence="6" id="KW-0238">DNA-binding</keyword>
<dbReference type="Pfam" id="PF00488">
    <property type="entry name" value="MutS_V"/>
    <property type="match status" value="1"/>
</dbReference>
<proteinExistence type="predicted"/>
<comment type="caution">
    <text evidence="9">The sequence shown here is derived from an EMBL/GenBank/DDBJ whole genome shotgun (WGS) entry which is preliminary data.</text>
</comment>
<reference evidence="9" key="1">
    <citation type="submission" date="2023-05" db="EMBL/GenBank/DDBJ databases">
        <title>Nepenthes gracilis genome sequencing.</title>
        <authorList>
            <person name="Fukushima K."/>
        </authorList>
    </citation>
    <scope>NUCLEOTIDE SEQUENCE</scope>
    <source>
        <strain evidence="9">SING2019-196</strain>
    </source>
</reference>
<dbReference type="InterPro" id="IPR045076">
    <property type="entry name" value="MutS"/>
</dbReference>
<dbReference type="SUPFAM" id="SSF48334">
    <property type="entry name" value="DNA repair protein MutS, domain III"/>
    <property type="match status" value="1"/>
</dbReference>
<dbReference type="GO" id="GO:0019843">
    <property type="term" value="F:rRNA binding"/>
    <property type="evidence" value="ECO:0007669"/>
    <property type="project" value="UniProtKB-KW"/>
</dbReference>
<evidence type="ECO:0000256" key="2">
    <source>
        <dbReference type="ARBA" id="ARBA00022741"/>
    </source>
</evidence>
<organism evidence="9 10">
    <name type="scientific">Nepenthes gracilis</name>
    <name type="common">Slender pitcher plant</name>
    <dbReference type="NCBI Taxonomy" id="150966"/>
    <lineage>
        <taxon>Eukaryota</taxon>
        <taxon>Viridiplantae</taxon>
        <taxon>Streptophyta</taxon>
        <taxon>Embryophyta</taxon>
        <taxon>Tracheophyta</taxon>
        <taxon>Spermatophyta</taxon>
        <taxon>Magnoliopsida</taxon>
        <taxon>eudicotyledons</taxon>
        <taxon>Gunneridae</taxon>
        <taxon>Pentapetalae</taxon>
        <taxon>Caryophyllales</taxon>
        <taxon>Nepenthaceae</taxon>
        <taxon>Nepenthes</taxon>
    </lineage>
</organism>
<dbReference type="FunFam" id="3.40.50.300:FF:000830">
    <property type="entry name" value="Endonuclease MutS2"/>
    <property type="match status" value="1"/>
</dbReference>
<dbReference type="GO" id="GO:0005524">
    <property type="term" value="F:ATP binding"/>
    <property type="evidence" value="ECO:0007669"/>
    <property type="project" value="UniProtKB-KW"/>
</dbReference>
<evidence type="ECO:0000256" key="7">
    <source>
        <dbReference type="SAM" id="Coils"/>
    </source>
</evidence>
<dbReference type="GO" id="GO:0006298">
    <property type="term" value="P:mismatch repair"/>
    <property type="evidence" value="ECO:0007669"/>
    <property type="project" value="InterPro"/>
</dbReference>
<keyword evidence="10" id="KW-1185">Reference proteome</keyword>
<dbReference type="SMART" id="SM00533">
    <property type="entry name" value="MUTSd"/>
    <property type="match status" value="1"/>
</dbReference>
<gene>
    <name evidence="9" type="ORF">Nepgr_010929</name>
</gene>
<evidence type="ECO:0000256" key="6">
    <source>
        <dbReference type="ARBA" id="ARBA00023125"/>
    </source>
</evidence>
<dbReference type="InterPro" id="IPR000432">
    <property type="entry name" value="DNA_mismatch_repair_MutS_C"/>
</dbReference>
<dbReference type="GO" id="GO:0140664">
    <property type="term" value="F:ATP-dependent DNA damage sensor activity"/>
    <property type="evidence" value="ECO:0007669"/>
    <property type="project" value="InterPro"/>
</dbReference>
<dbReference type="InterPro" id="IPR027417">
    <property type="entry name" value="P-loop_NTPase"/>
</dbReference>